<name>A0A6G0WP22_9STRA</name>
<dbReference type="Gene3D" id="1.10.1410.10">
    <property type="match status" value="1"/>
</dbReference>
<evidence type="ECO:0000256" key="1">
    <source>
        <dbReference type="SAM" id="MobiDB-lite"/>
    </source>
</evidence>
<proteinExistence type="predicted"/>
<evidence type="ECO:0000313" key="4">
    <source>
        <dbReference type="Proteomes" id="UP000481153"/>
    </source>
</evidence>
<gene>
    <name evidence="3" type="ORF">Ae201684_013225</name>
</gene>
<dbReference type="SUPFAM" id="SSF81631">
    <property type="entry name" value="PAP/OAS1 substrate-binding domain"/>
    <property type="match status" value="1"/>
</dbReference>
<evidence type="ECO:0000313" key="3">
    <source>
        <dbReference type="EMBL" id="KAF0729089.1"/>
    </source>
</evidence>
<dbReference type="PANTHER" id="PTHR23092">
    <property type="entry name" value="POLY(A) RNA POLYMERASE"/>
    <property type="match status" value="1"/>
</dbReference>
<feature type="compositionally biased region" description="Low complexity" evidence="1">
    <location>
        <begin position="210"/>
        <end position="231"/>
    </location>
</feature>
<dbReference type="EMBL" id="VJMJ01000169">
    <property type="protein sequence ID" value="KAF0729089.1"/>
    <property type="molecule type" value="Genomic_DNA"/>
</dbReference>
<feature type="compositionally biased region" description="Acidic residues" evidence="1">
    <location>
        <begin position="180"/>
        <end position="198"/>
    </location>
</feature>
<evidence type="ECO:0000259" key="2">
    <source>
        <dbReference type="Pfam" id="PF22600"/>
    </source>
</evidence>
<dbReference type="Proteomes" id="UP000481153">
    <property type="component" value="Unassembled WGS sequence"/>
</dbReference>
<dbReference type="Pfam" id="PF22600">
    <property type="entry name" value="MTPAP-like_central"/>
    <property type="match status" value="1"/>
</dbReference>
<dbReference type="InterPro" id="IPR045862">
    <property type="entry name" value="Trf4-like"/>
</dbReference>
<dbReference type="GO" id="GO:0005730">
    <property type="term" value="C:nucleolus"/>
    <property type="evidence" value="ECO:0007669"/>
    <property type="project" value="TreeGrafter"/>
</dbReference>
<feature type="compositionally biased region" description="Polar residues" evidence="1">
    <location>
        <begin position="199"/>
        <end position="209"/>
    </location>
</feature>
<dbReference type="GO" id="GO:0003729">
    <property type="term" value="F:mRNA binding"/>
    <property type="evidence" value="ECO:0007669"/>
    <property type="project" value="TreeGrafter"/>
</dbReference>
<accession>A0A6G0WP22</accession>
<dbReference type="AlphaFoldDB" id="A0A6G0WP22"/>
<feature type="domain" description="Poly(A) RNA polymerase mitochondrial-like central palm" evidence="2">
    <location>
        <begin position="98"/>
        <end position="287"/>
    </location>
</feature>
<dbReference type="GO" id="GO:0031123">
    <property type="term" value="P:RNA 3'-end processing"/>
    <property type="evidence" value="ECO:0007669"/>
    <property type="project" value="TreeGrafter"/>
</dbReference>
<dbReference type="InterPro" id="IPR054708">
    <property type="entry name" value="MTPAP-like_central"/>
</dbReference>
<dbReference type="InterPro" id="IPR043519">
    <property type="entry name" value="NT_sf"/>
</dbReference>
<dbReference type="GO" id="GO:1990817">
    <property type="term" value="F:poly(A) RNA polymerase activity"/>
    <property type="evidence" value="ECO:0007669"/>
    <property type="project" value="InterPro"/>
</dbReference>
<dbReference type="GO" id="GO:0031499">
    <property type="term" value="C:TRAMP complex"/>
    <property type="evidence" value="ECO:0007669"/>
    <property type="project" value="TreeGrafter"/>
</dbReference>
<reference evidence="3 4" key="1">
    <citation type="submission" date="2019-07" db="EMBL/GenBank/DDBJ databases">
        <title>Genomics analysis of Aphanomyces spp. identifies a new class of oomycete effector associated with host adaptation.</title>
        <authorList>
            <person name="Gaulin E."/>
        </authorList>
    </citation>
    <scope>NUCLEOTIDE SEQUENCE [LARGE SCALE GENOMIC DNA]</scope>
    <source>
        <strain evidence="3 4">ATCC 201684</strain>
    </source>
</reference>
<feature type="region of interest" description="Disordered" evidence="1">
    <location>
        <begin position="175"/>
        <end position="231"/>
    </location>
</feature>
<organism evidence="3 4">
    <name type="scientific">Aphanomyces euteiches</name>
    <dbReference type="NCBI Taxonomy" id="100861"/>
    <lineage>
        <taxon>Eukaryota</taxon>
        <taxon>Sar</taxon>
        <taxon>Stramenopiles</taxon>
        <taxon>Oomycota</taxon>
        <taxon>Saprolegniomycetes</taxon>
        <taxon>Saprolegniales</taxon>
        <taxon>Verrucalvaceae</taxon>
        <taxon>Aphanomyces</taxon>
    </lineage>
</organism>
<dbReference type="PANTHER" id="PTHR23092:SF15">
    <property type="entry name" value="INACTIVE NON-CANONICAL POLY(A) RNA POLYMERASE PROTEIN TRF4-2-RELATED"/>
    <property type="match status" value="1"/>
</dbReference>
<sequence length="501" mass="56784">MRDKRKRQANVYASSSESELDEDAFANHLLNGAALSRKKFRRRNDDDKLYLHIQNGQGLSAAIPRRPKTIDRGLKSIHLWKSEYPPWLLKVDSETVSLSDEMTHLATYLSVKPQEKEARETIVEAITTTLEKSFGADEFQVHLFGSHAKSTSVATFRSDVDMTIEQNSTNNRTTYFASDLYDDDDDQSGDSAETEDNDTSGMQFNFTVGSTTPSNQSTASATTPSTTTDTMSKTKRNQCVRFLHKAARYLRQDHPSYTVEVRRWAKVPIINVVDKISKIEVDVSLGKEKPTAGDEIVAYYAGTYPIFNILVVLLKEFLYENSINKPYEGGIGSFRLYCMVTHLLATSHPSNISNGPRLLLRFFELYGCSQKFNNKTVLKLRHPKRQPPLQTEVDFQTIFRIRDCNFAFHDASKRLSSAMQATPREKSVLSSVFWTRDLREDRDERLALATKAKPQLEIAIDTTIATTAPKVPQIDKRFGKKRITTSTKKLKKLLKLKGVKA</sequence>
<comment type="caution">
    <text evidence="3">The sequence shown here is derived from an EMBL/GenBank/DDBJ whole genome shotgun (WGS) entry which is preliminary data.</text>
</comment>
<keyword evidence="4" id="KW-1185">Reference proteome</keyword>
<dbReference type="VEuPathDB" id="FungiDB:AeMF1_020359"/>
<dbReference type="SUPFAM" id="SSF81301">
    <property type="entry name" value="Nucleotidyltransferase"/>
    <property type="match status" value="1"/>
</dbReference>
<protein>
    <recommendedName>
        <fullName evidence="2">Poly(A) RNA polymerase mitochondrial-like central palm domain-containing protein</fullName>
    </recommendedName>
</protein>
<dbReference type="GO" id="GO:0043634">
    <property type="term" value="P:polyadenylation-dependent ncRNA catabolic process"/>
    <property type="evidence" value="ECO:0007669"/>
    <property type="project" value="TreeGrafter"/>
</dbReference>